<proteinExistence type="predicted"/>
<evidence type="ECO:0000259" key="1">
    <source>
        <dbReference type="Pfam" id="PF12728"/>
    </source>
</evidence>
<name>A0ABS5WJJ3_9FLAO</name>
<dbReference type="EMBL" id="JACATN010000008">
    <property type="protein sequence ID" value="MBT2163524.1"/>
    <property type="molecule type" value="Genomic_DNA"/>
</dbReference>
<evidence type="ECO:0000313" key="3">
    <source>
        <dbReference type="Proteomes" id="UP000740413"/>
    </source>
</evidence>
<dbReference type="SUPFAM" id="SSF46955">
    <property type="entry name" value="Putative DNA-binding domain"/>
    <property type="match status" value="1"/>
</dbReference>
<accession>A0ABS5WJJ3</accession>
<dbReference type="Proteomes" id="UP000740413">
    <property type="component" value="Unassembled WGS sequence"/>
</dbReference>
<dbReference type="RefSeq" id="WP_214613461.1">
    <property type="nucleotide sequence ID" value="NZ_JACATN010000008.1"/>
</dbReference>
<evidence type="ECO:0000313" key="2">
    <source>
        <dbReference type="EMBL" id="MBT2163524.1"/>
    </source>
</evidence>
<gene>
    <name evidence="2" type="ORF">HW347_19795</name>
</gene>
<dbReference type="Pfam" id="PF12728">
    <property type="entry name" value="HTH_17"/>
    <property type="match status" value="1"/>
</dbReference>
<sequence>METIPFDQTQRDVAEIKEGLKNLEVLVQKLESNPVNATEPPIDVDEVSNITGKRVPTIYGYVYRNDIPHSKKGNKLYFFRSEIIEWIRAGKRQSNAEIEADAEFILLKNKKG</sequence>
<dbReference type="InterPro" id="IPR009061">
    <property type="entry name" value="DNA-bd_dom_put_sf"/>
</dbReference>
<dbReference type="InterPro" id="IPR041657">
    <property type="entry name" value="HTH_17"/>
</dbReference>
<protein>
    <submittedName>
        <fullName evidence="2">Helix-turn-helix domain-containing protein</fullName>
    </submittedName>
</protein>
<comment type="caution">
    <text evidence="2">The sequence shown here is derived from an EMBL/GenBank/DDBJ whole genome shotgun (WGS) entry which is preliminary data.</text>
</comment>
<organism evidence="2 3">
    <name type="scientific">Zobellia barbeyronii</name>
    <dbReference type="NCBI Taxonomy" id="2748009"/>
    <lineage>
        <taxon>Bacteria</taxon>
        <taxon>Pseudomonadati</taxon>
        <taxon>Bacteroidota</taxon>
        <taxon>Flavobacteriia</taxon>
        <taxon>Flavobacteriales</taxon>
        <taxon>Flavobacteriaceae</taxon>
        <taxon>Zobellia</taxon>
    </lineage>
</organism>
<feature type="domain" description="Helix-turn-helix" evidence="1">
    <location>
        <begin position="43"/>
        <end position="89"/>
    </location>
</feature>
<keyword evidence="3" id="KW-1185">Reference proteome</keyword>
<reference evidence="3" key="2">
    <citation type="submission" date="2023-07" db="EMBL/GenBank/DDBJ databases">
        <title>Zobellia barbeyronii sp. nov., a new marine flavobacterium, isolated from green and red algae.</title>
        <authorList>
            <person name="Nedashkovskaya O.I."/>
            <person name="Otstavnykh N."/>
            <person name="Zhukova N."/>
            <person name="Guzev K."/>
            <person name="Chausova V."/>
            <person name="Tekutyeva L."/>
            <person name="Mikhailov V."/>
            <person name="Isaeva M."/>
        </authorList>
    </citation>
    <scope>NUCLEOTIDE SEQUENCE [LARGE SCALE GENOMIC DNA]</scope>
    <source>
        <strain evidence="3">KMM 6746</strain>
    </source>
</reference>
<reference evidence="2 3" key="1">
    <citation type="submission" date="2020-06" db="EMBL/GenBank/DDBJ databases">
        <authorList>
            <person name="Isaeva M.P."/>
            <person name="Chernysheva N.Y."/>
        </authorList>
    </citation>
    <scope>NUCLEOTIDE SEQUENCE [LARGE SCALE GENOMIC DNA]</scope>
    <source>
        <strain evidence="2 3">KMM 6746</strain>
    </source>
</reference>